<gene>
    <name evidence="11" type="ORF">PGUG_05136</name>
</gene>
<evidence type="ECO:0000256" key="5">
    <source>
        <dbReference type="ARBA" id="ARBA00079693"/>
    </source>
</evidence>
<dbReference type="InParanoid" id="A5DPD5"/>
<feature type="site" description="Lowers pKa of active site Tyr" evidence="9">
    <location>
        <position position="90"/>
    </location>
</feature>
<sequence>MSNLTSAIQLTKDSRYKLNNGQSIPVAGFGVYEIPKEDTADLVYYALSVGYRHIDSAIYYKNQRESSEGIARFLKDHPEVERKDIWFTTKIRFEDHGYENTKKAIELIAKEVKEYIGYVDLVLIHSPHSNPQKRIESWKALQEYVLEPNNPTLDIKSIGVSNYGKRHLQELFDWDGFVIKPVVDQIELHPWLPRLELREFLVEHDIWAEAYSPLTQGVKLDDPELLEWEKKYKLPKGNILLTWSYLQGFIVIAKSAKKERIKSNLDVLPDGNSDELGEQHSFGKIELDPELLSALDKPKSHDVCTWNGVDPTLYEP</sequence>
<dbReference type="GeneID" id="5124670"/>
<dbReference type="AlphaFoldDB" id="A5DPD5"/>
<dbReference type="Gene3D" id="3.20.20.100">
    <property type="entry name" value="NADP-dependent oxidoreductase domain"/>
    <property type="match status" value="1"/>
</dbReference>
<dbReference type="HOGENOM" id="CLU_023205_0_1_1"/>
<dbReference type="PANTHER" id="PTHR43827:SF13">
    <property type="entry name" value="ALDO_KETO REDUCTASE FAMILY PROTEIN"/>
    <property type="match status" value="1"/>
</dbReference>
<dbReference type="PANTHER" id="PTHR43827">
    <property type="entry name" value="2,5-DIKETO-D-GLUCONIC ACID REDUCTASE"/>
    <property type="match status" value="1"/>
</dbReference>
<evidence type="ECO:0000256" key="6">
    <source>
        <dbReference type="ARBA" id="ARBA00081322"/>
    </source>
</evidence>
<feature type="active site" description="Proton donor" evidence="7">
    <location>
        <position position="60"/>
    </location>
</feature>
<accession>A5DPD5</accession>
<feature type="domain" description="NADP-dependent oxidoreductase" evidence="10">
    <location>
        <begin position="33"/>
        <end position="219"/>
    </location>
</feature>
<dbReference type="FunFam" id="3.20.20.100:FF:000002">
    <property type="entry name" value="2,5-diketo-D-gluconic acid reductase A"/>
    <property type="match status" value="1"/>
</dbReference>
<evidence type="ECO:0000256" key="4">
    <source>
        <dbReference type="ARBA" id="ARBA00066965"/>
    </source>
</evidence>
<feature type="binding site" evidence="8">
    <location>
        <position position="125"/>
    </location>
    <ligand>
        <name>substrate</name>
    </ligand>
</feature>
<protein>
    <recommendedName>
        <fullName evidence="5">2-dehydropantolactone reductase</fullName>
        <ecNumber evidence="4">1.1.1.358</ecNumber>
    </recommendedName>
    <alternativeName>
        <fullName evidence="5">2-dehydropantolactone reductase</fullName>
    </alternativeName>
    <alternativeName>
        <fullName evidence="6">Ketopantoyl-lactone reductase</fullName>
    </alternativeName>
</protein>
<evidence type="ECO:0000256" key="3">
    <source>
        <dbReference type="ARBA" id="ARBA00051098"/>
    </source>
</evidence>
<evidence type="ECO:0000256" key="9">
    <source>
        <dbReference type="PIRSR" id="PIRSR000097-3"/>
    </source>
</evidence>
<dbReference type="EC" id="1.1.1.358" evidence="4"/>
<evidence type="ECO:0000256" key="8">
    <source>
        <dbReference type="PIRSR" id="PIRSR000097-2"/>
    </source>
</evidence>
<proteinExistence type="predicted"/>
<dbReference type="eggNOG" id="KOG1577">
    <property type="taxonomic scope" value="Eukaryota"/>
</dbReference>
<keyword evidence="12" id="KW-1185">Reference proteome</keyword>
<dbReference type="VEuPathDB" id="FungiDB:PGUG_05136"/>
<dbReference type="Proteomes" id="UP000001997">
    <property type="component" value="Unassembled WGS sequence"/>
</dbReference>
<dbReference type="RefSeq" id="XP_001483181.2">
    <property type="nucleotide sequence ID" value="XM_001483131.1"/>
</dbReference>
<reference evidence="11 12" key="1">
    <citation type="journal article" date="2009" name="Nature">
        <title>Evolution of pathogenicity and sexual reproduction in eight Candida genomes.</title>
        <authorList>
            <person name="Butler G."/>
            <person name="Rasmussen M.D."/>
            <person name="Lin M.F."/>
            <person name="Santos M.A."/>
            <person name="Sakthikumar S."/>
            <person name="Munro C.A."/>
            <person name="Rheinbay E."/>
            <person name="Grabherr M."/>
            <person name="Forche A."/>
            <person name="Reedy J.L."/>
            <person name="Agrafioti I."/>
            <person name="Arnaud M.B."/>
            <person name="Bates S."/>
            <person name="Brown A.J."/>
            <person name="Brunke S."/>
            <person name="Costanzo M.C."/>
            <person name="Fitzpatrick D.A."/>
            <person name="de Groot P.W."/>
            <person name="Harris D."/>
            <person name="Hoyer L.L."/>
            <person name="Hube B."/>
            <person name="Klis F.M."/>
            <person name="Kodira C."/>
            <person name="Lennard N."/>
            <person name="Logue M.E."/>
            <person name="Martin R."/>
            <person name="Neiman A.M."/>
            <person name="Nikolaou E."/>
            <person name="Quail M.A."/>
            <person name="Quinn J."/>
            <person name="Santos M.C."/>
            <person name="Schmitzberger F.F."/>
            <person name="Sherlock G."/>
            <person name="Shah P."/>
            <person name="Silverstein K.A."/>
            <person name="Skrzypek M.S."/>
            <person name="Soll D."/>
            <person name="Staggs R."/>
            <person name="Stansfield I."/>
            <person name="Stumpf M.P."/>
            <person name="Sudbery P.E."/>
            <person name="Srikantha T."/>
            <person name="Zeng Q."/>
            <person name="Berman J."/>
            <person name="Berriman M."/>
            <person name="Heitman J."/>
            <person name="Gow N.A."/>
            <person name="Lorenz M.C."/>
            <person name="Birren B.W."/>
            <person name="Kellis M."/>
            <person name="Cuomo C.A."/>
        </authorList>
    </citation>
    <scope>NUCLEOTIDE SEQUENCE [LARGE SCALE GENOMIC DNA]</scope>
    <source>
        <strain evidence="12">ATCC 6260 / CBS 566 / DSM 6381 / JCM 1539 / NBRC 10279 / NRRL Y-324</strain>
    </source>
</reference>
<dbReference type="EMBL" id="CH408160">
    <property type="protein sequence ID" value="EDK41038.2"/>
    <property type="molecule type" value="Genomic_DNA"/>
</dbReference>
<evidence type="ECO:0000313" key="11">
    <source>
        <dbReference type="EMBL" id="EDK41038.2"/>
    </source>
</evidence>
<dbReference type="OMA" id="GQHIPVA"/>
<evidence type="ECO:0000256" key="7">
    <source>
        <dbReference type="PIRSR" id="PIRSR000097-1"/>
    </source>
</evidence>
<dbReference type="PIRSF" id="PIRSF000097">
    <property type="entry name" value="AKR"/>
    <property type="match status" value="1"/>
</dbReference>
<dbReference type="InterPro" id="IPR036812">
    <property type="entry name" value="NAD(P)_OxRdtase_dom_sf"/>
</dbReference>
<dbReference type="InterPro" id="IPR020471">
    <property type="entry name" value="AKR"/>
</dbReference>
<dbReference type="InterPro" id="IPR018170">
    <property type="entry name" value="Aldo/ket_reductase_CS"/>
</dbReference>
<evidence type="ECO:0000256" key="1">
    <source>
        <dbReference type="ARBA" id="ARBA00023002"/>
    </source>
</evidence>
<dbReference type="PROSITE" id="PS00063">
    <property type="entry name" value="ALDOKETO_REDUCTASE_3"/>
    <property type="match status" value="1"/>
</dbReference>
<dbReference type="InterPro" id="IPR023210">
    <property type="entry name" value="NADP_OxRdtase_dom"/>
</dbReference>
<dbReference type="PROSITE" id="PS00062">
    <property type="entry name" value="ALDOKETO_REDUCTASE_2"/>
    <property type="match status" value="1"/>
</dbReference>
<dbReference type="SUPFAM" id="SSF51430">
    <property type="entry name" value="NAD(P)-linked oxidoreductase"/>
    <property type="match status" value="1"/>
</dbReference>
<dbReference type="CDD" id="cd19071">
    <property type="entry name" value="AKR_AKR1-5-like"/>
    <property type="match status" value="1"/>
</dbReference>
<comment type="catalytic activity">
    <reaction evidence="3">
        <text>isatin + NADPH + H(+) = 3-hydroxyindolin-2-one + NADP(+)</text>
        <dbReference type="Rhea" id="RHEA:68608"/>
        <dbReference type="ChEBI" id="CHEBI:15378"/>
        <dbReference type="ChEBI" id="CHEBI:27539"/>
        <dbReference type="ChEBI" id="CHEBI:28536"/>
        <dbReference type="ChEBI" id="CHEBI:57783"/>
        <dbReference type="ChEBI" id="CHEBI:58349"/>
    </reaction>
</comment>
<dbReference type="GO" id="GO:0047011">
    <property type="term" value="F:2-dehydropantolactone reductase (A-specific) activity"/>
    <property type="evidence" value="ECO:0007669"/>
    <property type="project" value="UniProtKB-ARBA"/>
</dbReference>
<dbReference type="PRINTS" id="PR00069">
    <property type="entry name" value="ALDKETRDTASE"/>
</dbReference>
<dbReference type="Pfam" id="PF00248">
    <property type="entry name" value="Aldo_ket_red"/>
    <property type="match status" value="1"/>
</dbReference>
<evidence type="ECO:0000259" key="10">
    <source>
        <dbReference type="Pfam" id="PF00248"/>
    </source>
</evidence>
<keyword evidence="1" id="KW-0560">Oxidoreductase</keyword>
<comment type="catalytic activity">
    <reaction evidence="2">
        <text>(R)-pantolactone + NADP(+) = 2-dehydropantolactone + NADPH + H(+)</text>
        <dbReference type="Rhea" id="RHEA:18981"/>
        <dbReference type="ChEBI" id="CHEBI:15378"/>
        <dbReference type="ChEBI" id="CHEBI:16719"/>
        <dbReference type="ChEBI" id="CHEBI:18395"/>
        <dbReference type="ChEBI" id="CHEBI:57783"/>
        <dbReference type="ChEBI" id="CHEBI:58349"/>
        <dbReference type="EC" id="1.1.1.358"/>
    </reaction>
</comment>
<evidence type="ECO:0000256" key="2">
    <source>
        <dbReference type="ARBA" id="ARBA00050878"/>
    </source>
</evidence>
<dbReference type="OrthoDB" id="416253at2759"/>
<name>A5DPD5_PICGU</name>
<evidence type="ECO:0000313" key="12">
    <source>
        <dbReference type="Proteomes" id="UP000001997"/>
    </source>
</evidence>
<dbReference type="KEGG" id="pgu:PGUG_05136"/>
<organism evidence="11 12">
    <name type="scientific">Meyerozyma guilliermondii (strain ATCC 6260 / CBS 566 / DSM 6381 / JCM 1539 / NBRC 10279 / NRRL Y-324)</name>
    <name type="common">Yeast</name>
    <name type="synonym">Candida guilliermondii</name>
    <dbReference type="NCBI Taxonomy" id="294746"/>
    <lineage>
        <taxon>Eukaryota</taxon>
        <taxon>Fungi</taxon>
        <taxon>Dikarya</taxon>
        <taxon>Ascomycota</taxon>
        <taxon>Saccharomycotina</taxon>
        <taxon>Pichiomycetes</taxon>
        <taxon>Debaryomycetaceae</taxon>
        <taxon>Meyerozyma</taxon>
    </lineage>
</organism>
<dbReference type="GO" id="GO:0042180">
    <property type="term" value="P:ketone metabolic process"/>
    <property type="evidence" value="ECO:0007669"/>
    <property type="project" value="UniProtKB-ARBA"/>
</dbReference>